<dbReference type="EMBL" id="JADGJH010000655">
    <property type="protein sequence ID" value="KAJ3124704.1"/>
    <property type="molecule type" value="Genomic_DNA"/>
</dbReference>
<comment type="caution">
    <text evidence="2">The sequence shown here is derived from an EMBL/GenBank/DDBJ whole genome shotgun (WGS) entry which is preliminary data.</text>
</comment>
<feature type="compositionally biased region" description="Basic and acidic residues" evidence="1">
    <location>
        <begin position="1039"/>
        <end position="1053"/>
    </location>
</feature>
<protein>
    <submittedName>
        <fullName evidence="2">Uncharacterized protein</fullName>
    </submittedName>
</protein>
<feature type="region of interest" description="Disordered" evidence="1">
    <location>
        <begin position="1205"/>
        <end position="1254"/>
    </location>
</feature>
<feature type="compositionally biased region" description="Basic and acidic residues" evidence="1">
    <location>
        <begin position="1211"/>
        <end position="1220"/>
    </location>
</feature>
<name>A0AAD5T1N1_9FUNG</name>
<feature type="region of interest" description="Disordered" evidence="1">
    <location>
        <begin position="504"/>
        <end position="570"/>
    </location>
</feature>
<feature type="compositionally biased region" description="Basic residues" evidence="1">
    <location>
        <begin position="1065"/>
        <end position="1079"/>
    </location>
</feature>
<accession>A0AAD5T1N1</accession>
<sequence>MLKQRKIASANPATVKISSENAQKFDESSIPIKSVGASISLPSQKAQTAILIEPPPLPNSIDETKLPENEIQKNSKHSVLIPPPNVIVKRIERNPNSRNEMKAIQNSDSSAADSEPHVERRIIVNEPAQVKVVTVVEGNVETLQRRKSRQQQGKRSKSVSVAGERGKIGTGNTSNSRVRFDLDGNSAAGLKETTKKTTIGENSPTSILRKPSGASEMPTLSEEEIIQDVHTTLTQQKITRPPKLISTEPPPIKVVEDIEVGKETLPKVSEKVVNEDSELATTVEILSDKSAELEEKIQQSNLQPNSIASSKNTFEKTNSQLNILESKLSLVTVSTKKLIPVDKLAVDKAKKSKENILSVSAKNQDSGLERKTKKIESNPIIPIISGDGKLQDAKILHEEKSVAKKSNQENVSPAPKQSIANNHDVSKNFEIDSSTSGSVGKPTKPNVAKPVKKLFDINDSAKSVGKIPEDIFASKTSQNVEETKFLKKQSDAIDLMKPAISQEPKLNILKKRSQSMPAPTPINKKELIPKQSEKIESPTKRSKISNASSSETETSKRRKKSISEPPKLKSNNEGIKEVLFDSKIYNSLNETEGVANPISHVKNSKRQKTSELALFSDNTKQDKSKIPLKKKMKRLELDGPATPLENISKIVAENSKSQSKPTIASEKKLTPPKDFSIANDPNSRLQRTLKLRARLQLEVDGVFAMGLCAPSESDLAANEIPDFLLPKETAQPSESLELKSTTSFPNSLPLKRHPSARRSVIKVIGYPATGISMSTVDSEFQAPKTVYKFRRSKSLEDASKAYNIYRQSHPLPFGHYGDHDEIRAIQGNTDIYGKLVANNQIKGYEKAMIESFGFLPMFNDQVRRPTTVPNPDTVVNIDLKQETPRKLYSAQEAKSQHYQNFQFDTRTQQPLANTSENPVGYLQQYMDRVKKGGNGPVILARGQSLSTLGQLDGFPRRPAPPPMREKRLPAARDKSIGREKNFGQKLAPITAEDASRNNMIESHCNSERYSDIVTKRNGWERGIPFEYDGIPKRGRAQSRRRENTPADQIRTDDLISVISRTTTTPRKKSLERRAYKSSKSRKEDHMFNGPFEFPAPRSSSSHDTRQNPKRKIIKSERGFSKIKRITKSKNVSKTNGKLPRKIESKEELQDSPYIPNTVLKQQFQNQWYSLFSYPPSGGDPINTINENQLMQPQYSWAFSEIQPHQTQNPVNHDKESDLQSKSDSPSKTTKQKKLKTEKMKTQTKRAASNSIPQKRSVEPVISETVLPQYDAIHSQKKQFFGESRPIVPPNLLPARIQVQQVPVIVMRQAMVIEPTGDPPGSIAEHYANIGEAKNETDYSVHPAFISSQFFGNSGIYHNWQPEFSVSKPPEEFPQSKKPIQKQKQTGVRAMIQKGIIGRHKIKN</sequence>
<feature type="compositionally biased region" description="Basic and acidic residues" evidence="1">
    <location>
        <begin position="523"/>
        <end position="539"/>
    </location>
</feature>
<feature type="compositionally biased region" description="Basic residues" evidence="1">
    <location>
        <begin position="145"/>
        <end position="157"/>
    </location>
</feature>
<proteinExistence type="predicted"/>
<feature type="region of interest" description="Disordered" evidence="1">
    <location>
        <begin position="1129"/>
        <end position="1148"/>
    </location>
</feature>
<dbReference type="Proteomes" id="UP001211907">
    <property type="component" value="Unassembled WGS sequence"/>
</dbReference>
<feature type="region of interest" description="Disordered" evidence="1">
    <location>
        <begin position="143"/>
        <end position="181"/>
    </location>
</feature>
<feature type="region of interest" description="Disordered" evidence="1">
    <location>
        <begin position="1028"/>
        <end position="1110"/>
    </location>
</feature>
<feature type="region of interest" description="Disordered" evidence="1">
    <location>
        <begin position="401"/>
        <end position="447"/>
    </location>
</feature>
<feature type="region of interest" description="Disordered" evidence="1">
    <location>
        <begin position="1366"/>
        <end position="1386"/>
    </location>
</feature>
<reference evidence="2" key="1">
    <citation type="submission" date="2020-05" db="EMBL/GenBank/DDBJ databases">
        <title>Phylogenomic resolution of chytrid fungi.</title>
        <authorList>
            <person name="Stajich J.E."/>
            <person name="Amses K."/>
            <person name="Simmons R."/>
            <person name="Seto K."/>
            <person name="Myers J."/>
            <person name="Bonds A."/>
            <person name="Quandt C.A."/>
            <person name="Barry K."/>
            <person name="Liu P."/>
            <person name="Grigoriev I."/>
            <person name="Longcore J.E."/>
            <person name="James T.Y."/>
        </authorList>
    </citation>
    <scope>NUCLEOTIDE SEQUENCE</scope>
    <source>
        <strain evidence="2">JEL0513</strain>
    </source>
</reference>
<feature type="region of interest" description="Disordered" evidence="1">
    <location>
        <begin position="948"/>
        <end position="967"/>
    </location>
</feature>
<gene>
    <name evidence="2" type="ORF">HK100_011141</name>
</gene>
<evidence type="ECO:0000256" key="1">
    <source>
        <dbReference type="SAM" id="MobiDB-lite"/>
    </source>
</evidence>
<evidence type="ECO:0000313" key="2">
    <source>
        <dbReference type="EMBL" id="KAJ3124704.1"/>
    </source>
</evidence>
<organism evidence="2 3">
    <name type="scientific">Physocladia obscura</name>
    <dbReference type="NCBI Taxonomy" id="109957"/>
    <lineage>
        <taxon>Eukaryota</taxon>
        <taxon>Fungi</taxon>
        <taxon>Fungi incertae sedis</taxon>
        <taxon>Chytridiomycota</taxon>
        <taxon>Chytridiomycota incertae sedis</taxon>
        <taxon>Chytridiomycetes</taxon>
        <taxon>Chytridiales</taxon>
        <taxon>Chytriomycetaceae</taxon>
        <taxon>Physocladia</taxon>
    </lineage>
</organism>
<evidence type="ECO:0000313" key="3">
    <source>
        <dbReference type="Proteomes" id="UP001211907"/>
    </source>
</evidence>
<feature type="region of interest" description="Disordered" evidence="1">
    <location>
        <begin position="654"/>
        <end position="681"/>
    </location>
</feature>
<feature type="compositionally biased region" description="Low complexity" evidence="1">
    <location>
        <begin position="1375"/>
        <end position="1384"/>
    </location>
</feature>
<keyword evidence="3" id="KW-1185">Reference proteome</keyword>